<evidence type="ECO:0000313" key="6">
    <source>
        <dbReference type="EMBL" id="KAJ4411870.1"/>
    </source>
</evidence>
<keyword evidence="4 5" id="KW-0472">Membrane</keyword>
<dbReference type="PANTHER" id="PTHR38421">
    <property type="entry name" value="TRANSMEMBRANE PROTEIN USGS"/>
    <property type="match status" value="1"/>
</dbReference>
<comment type="caution">
    <text evidence="6">The sequence shown here is derived from an EMBL/GenBank/DDBJ whole genome shotgun (WGS) entry which is preliminary data.</text>
</comment>
<dbReference type="PANTHER" id="PTHR38421:SF1">
    <property type="entry name" value="TRANSMEMBRANE PROTEIN"/>
    <property type="match status" value="1"/>
</dbReference>
<evidence type="ECO:0000256" key="5">
    <source>
        <dbReference type="SAM" id="Phobius"/>
    </source>
</evidence>
<evidence type="ECO:0000256" key="1">
    <source>
        <dbReference type="ARBA" id="ARBA00004141"/>
    </source>
</evidence>
<dbReference type="EMBL" id="JAPEVA010000004">
    <property type="protein sequence ID" value="KAJ4411870.1"/>
    <property type="molecule type" value="Genomic_DNA"/>
</dbReference>
<dbReference type="Proteomes" id="UP001140510">
    <property type="component" value="Unassembled WGS sequence"/>
</dbReference>
<dbReference type="OrthoDB" id="10041630at2759"/>
<gene>
    <name evidence="6" type="ORF">N0V91_001007</name>
</gene>
<feature type="transmembrane region" description="Helical" evidence="5">
    <location>
        <begin position="216"/>
        <end position="238"/>
    </location>
</feature>
<feature type="transmembrane region" description="Helical" evidence="5">
    <location>
        <begin position="272"/>
        <end position="297"/>
    </location>
</feature>
<proteinExistence type="predicted"/>
<comment type="subcellular location">
    <subcellularLocation>
        <location evidence="1">Membrane</location>
        <topology evidence="1">Multi-pass membrane protein</topology>
    </subcellularLocation>
</comment>
<reference evidence="6" key="1">
    <citation type="submission" date="2022-10" db="EMBL/GenBank/DDBJ databases">
        <title>Tapping the CABI collections for fungal endophytes: first genome assemblies for Collariella, Neodidymelliopsis, Ascochyta clinopodiicola, Didymella pomorum, Didymosphaeria variabile, Neocosmospora piperis and Neocucurbitaria cava.</title>
        <authorList>
            <person name="Hill R."/>
        </authorList>
    </citation>
    <scope>NUCLEOTIDE SEQUENCE</scope>
    <source>
        <strain evidence="6">IMI 355091</strain>
    </source>
</reference>
<dbReference type="AlphaFoldDB" id="A0A9W8ZLN5"/>
<evidence type="ECO:0000256" key="2">
    <source>
        <dbReference type="ARBA" id="ARBA00022692"/>
    </source>
</evidence>
<keyword evidence="7" id="KW-1185">Reference proteome</keyword>
<dbReference type="Pfam" id="PF07264">
    <property type="entry name" value="EI24"/>
    <property type="match status" value="1"/>
</dbReference>
<feature type="transmembrane region" description="Helical" evidence="5">
    <location>
        <begin position="180"/>
        <end position="204"/>
    </location>
</feature>
<protein>
    <recommendedName>
        <fullName evidence="8">Transmembrane protein UsgS</fullName>
    </recommendedName>
</protein>
<evidence type="ECO:0008006" key="8">
    <source>
        <dbReference type="Google" id="ProtNLM"/>
    </source>
</evidence>
<feature type="transmembrane region" description="Helical" evidence="5">
    <location>
        <begin position="38"/>
        <end position="67"/>
    </location>
</feature>
<name>A0A9W8ZLN5_9PLEO</name>
<accession>A0A9W8ZLN5</accession>
<organism evidence="6 7">
    <name type="scientific">Didymella pomorum</name>
    <dbReference type="NCBI Taxonomy" id="749634"/>
    <lineage>
        <taxon>Eukaryota</taxon>
        <taxon>Fungi</taxon>
        <taxon>Dikarya</taxon>
        <taxon>Ascomycota</taxon>
        <taxon>Pezizomycotina</taxon>
        <taxon>Dothideomycetes</taxon>
        <taxon>Pleosporomycetidae</taxon>
        <taxon>Pleosporales</taxon>
        <taxon>Pleosporineae</taxon>
        <taxon>Didymellaceae</taxon>
        <taxon>Didymella</taxon>
    </lineage>
</organism>
<evidence type="ECO:0000313" key="7">
    <source>
        <dbReference type="Proteomes" id="UP001140510"/>
    </source>
</evidence>
<sequence>MSNFDPNAILRGAQLTLVGVNRALQNPGLFTSDHYRQAALAVVAGIAIRILVSVPIVGVRVLLWIISLFVDMNHVTWDESIVDGLHFLEHTVLQVPFFLMTMMRYITPTLDRMFMDSLQWVDHTYVQKHKSEDPHNLRAMYAQNLEKYPTHAPRDTNEPKKSIKDTVFLMVMKQGRKAGISLAVLALSYVPYVGKFVLPAASFYTFNKAVGPQPAVAIFATSIFLPRRYLVSFLQAYFSSRTLMRELLEPYFSRVRYNKEQKKTWFKDRAGVLFGFGLGFYVFVKIPLVGVLIYGLAEASTAYLITKITEPPLPPSEAEKFKEESLRWKNKHEFLELPWQHMDAYNISMHKPGFKSDVRQTPRKTFS</sequence>
<keyword evidence="3 5" id="KW-1133">Transmembrane helix</keyword>
<evidence type="ECO:0000256" key="3">
    <source>
        <dbReference type="ARBA" id="ARBA00022989"/>
    </source>
</evidence>
<dbReference type="InterPro" id="IPR059112">
    <property type="entry name" value="CysZ/EI24"/>
</dbReference>
<keyword evidence="2 5" id="KW-0812">Transmembrane</keyword>
<evidence type="ECO:0000256" key="4">
    <source>
        <dbReference type="ARBA" id="ARBA00023136"/>
    </source>
</evidence>